<keyword evidence="3" id="KW-1185">Reference proteome</keyword>
<evidence type="ECO:0000313" key="2">
    <source>
        <dbReference type="EMBL" id="KAF6268490.1"/>
    </source>
</evidence>
<evidence type="ECO:0000256" key="1">
    <source>
        <dbReference type="SAM" id="MobiDB-lite"/>
    </source>
</evidence>
<proteinExistence type="predicted"/>
<reference evidence="2 3" key="1">
    <citation type="journal article" date="2020" name="Nature">
        <title>Six reference-quality genomes reveal evolution of bat adaptations.</title>
        <authorList>
            <person name="Jebb D."/>
            <person name="Huang Z."/>
            <person name="Pippel M."/>
            <person name="Hughes G.M."/>
            <person name="Lavrichenko K."/>
            <person name="Devanna P."/>
            <person name="Winkler S."/>
            <person name="Jermiin L.S."/>
            <person name="Skirmuntt E.C."/>
            <person name="Katzourakis A."/>
            <person name="Burkitt-Gray L."/>
            <person name="Ray D.A."/>
            <person name="Sullivan K.A.M."/>
            <person name="Roscito J.G."/>
            <person name="Kirilenko B.M."/>
            <person name="Davalos L.M."/>
            <person name="Corthals A.P."/>
            <person name="Power M.L."/>
            <person name="Jones G."/>
            <person name="Ransome R.D."/>
            <person name="Dechmann D.K.N."/>
            <person name="Locatelli A.G."/>
            <person name="Puechmaille S.J."/>
            <person name="Fedrigo O."/>
            <person name="Jarvis E.D."/>
            <person name="Hiller M."/>
            <person name="Vernes S.C."/>
            <person name="Myers E.W."/>
            <person name="Teeling E.C."/>
        </authorList>
    </citation>
    <scope>NUCLEOTIDE SEQUENCE [LARGE SCALE GENOMIC DNA]</scope>
    <source>
        <strain evidence="2">MPipKuh1</strain>
        <tissue evidence="2">Flight muscle</tissue>
    </source>
</reference>
<dbReference type="AlphaFoldDB" id="A0A7J7QX75"/>
<dbReference type="EMBL" id="JACAGB010000121">
    <property type="protein sequence ID" value="KAF6268490.1"/>
    <property type="molecule type" value="Genomic_DNA"/>
</dbReference>
<comment type="caution">
    <text evidence="2">The sequence shown here is derived from an EMBL/GenBank/DDBJ whole genome shotgun (WGS) entry which is preliminary data.</text>
</comment>
<accession>A0A7J7QX75</accession>
<organism evidence="2 3">
    <name type="scientific">Pipistrellus kuhlii</name>
    <name type="common">Kuhl's pipistrelle</name>
    <dbReference type="NCBI Taxonomy" id="59472"/>
    <lineage>
        <taxon>Eukaryota</taxon>
        <taxon>Metazoa</taxon>
        <taxon>Chordata</taxon>
        <taxon>Craniata</taxon>
        <taxon>Vertebrata</taxon>
        <taxon>Euteleostomi</taxon>
        <taxon>Mammalia</taxon>
        <taxon>Eutheria</taxon>
        <taxon>Laurasiatheria</taxon>
        <taxon>Chiroptera</taxon>
        <taxon>Yangochiroptera</taxon>
        <taxon>Vespertilionidae</taxon>
        <taxon>Pipistrellus</taxon>
    </lineage>
</organism>
<feature type="region of interest" description="Disordered" evidence="1">
    <location>
        <begin position="1"/>
        <end position="104"/>
    </location>
</feature>
<feature type="compositionally biased region" description="Low complexity" evidence="1">
    <location>
        <begin position="21"/>
        <end position="100"/>
    </location>
</feature>
<evidence type="ECO:0000313" key="3">
    <source>
        <dbReference type="Proteomes" id="UP000558488"/>
    </source>
</evidence>
<protein>
    <submittedName>
        <fullName evidence="2">Uncharacterized protein</fullName>
    </submittedName>
</protein>
<gene>
    <name evidence="2" type="ORF">mPipKuh1_008221</name>
</gene>
<sequence>MAGMEHPGLKQQQPGLEQPGQSSQVWSSQAQNSSSWAQSISSQAQSIQARSKQAQSSSSWAWSNQARSIQAWSSSSQARSSQAQSSSSQAQSSSSSQARSVVGSNPGFRVWREKEWCGQFGCQSVVSVITMDSERLLCSFTQKDRELPRRQQSGRGELKVTQGTGVPTWSHVRKLKTGVEATSLHVHAGAGICWLPVFCKVLCSKSKDSE</sequence>
<dbReference type="Proteomes" id="UP000558488">
    <property type="component" value="Unassembled WGS sequence"/>
</dbReference>
<name>A0A7J7QX75_PIPKU</name>